<dbReference type="InterPro" id="IPR016039">
    <property type="entry name" value="Thiolase-like"/>
</dbReference>
<evidence type="ECO:0000313" key="4">
    <source>
        <dbReference type="Proteomes" id="UP001626549"/>
    </source>
</evidence>
<gene>
    <name evidence="3" type="ORF">R0137_03105</name>
</gene>
<dbReference type="NCBIfam" id="NF004936">
    <property type="entry name" value="PRK06289.1"/>
    <property type="match status" value="1"/>
</dbReference>
<sequence length="410" mass="43927">MSAVYLLGGAQTDFARNWNREGLDIYSMFREVMEAAVTDANIDPARIEVGHVGNFVADLFCGQGLMGGFFAHVFPELNGIPTSRHEAACASGSIAMLSAMRDIEAGHYDVACVLGIELMRNVDGKTGAEHLGAAVWHGEEATDCDYPWPFLFDRISAEYEQRHGLKHEHLARIAEVNFANAKRNPHAQSRDWLFPSGCFSEDDKLNPVIEGRVRKLDCGQITDGAACVLLVSEKVAKEHAQKNGIQLSDMPKIKGWGHRSAPLLLEQKLKLSEGQPLLFPHAAATITDALRRADVAQINSLDGLETHDCFTITEYMALDHCGLTAPGESWKAVEEGTIEADGAFPVNASGGLIGLGHPVGATGVRMALDCARQVTGKAGAAQISGAQNMITFNLGGSTTTCASLIVGVGD</sequence>
<dbReference type="EMBL" id="CP136865">
    <property type="protein sequence ID" value="WOJ97567.1"/>
    <property type="molecule type" value="Genomic_DNA"/>
</dbReference>
<organism evidence="3 4">
    <name type="scientific">Congregibacter brevis</name>
    <dbReference type="NCBI Taxonomy" id="3081201"/>
    <lineage>
        <taxon>Bacteria</taxon>
        <taxon>Pseudomonadati</taxon>
        <taxon>Pseudomonadota</taxon>
        <taxon>Gammaproteobacteria</taxon>
        <taxon>Cellvibrionales</taxon>
        <taxon>Halieaceae</taxon>
        <taxon>Congregibacter</taxon>
    </lineage>
</organism>
<evidence type="ECO:0000313" key="3">
    <source>
        <dbReference type="EMBL" id="WOJ97567.1"/>
    </source>
</evidence>
<dbReference type="Gene3D" id="3.40.47.10">
    <property type="match status" value="1"/>
</dbReference>
<feature type="domain" description="Thiolase C-terminal" evidence="2">
    <location>
        <begin position="271"/>
        <end position="407"/>
    </location>
</feature>
<dbReference type="PANTHER" id="PTHR42870:SF1">
    <property type="entry name" value="NON-SPECIFIC LIPID-TRANSFER PROTEIN-LIKE 2"/>
    <property type="match status" value="1"/>
</dbReference>
<dbReference type="PIRSF" id="PIRSF000429">
    <property type="entry name" value="Ac-CoA_Ac_transf"/>
    <property type="match status" value="1"/>
</dbReference>
<dbReference type="InterPro" id="IPR055140">
    <property type="entry name" value="Thiolase_C_2"/>
</dbReference>
<dbReference type="Pfam" id="PF00108">
    <property type="entry name" value="Thiolase_N"/>
    <property type="match status" value="1"/>
</dbReference>
<keyword evidence="4" id="KW-1185">Reference proteome</keyword>
<reference evidence="3 4" key="1">
    <citation type="submission" date="2023-10" db="EMBL/GenBank/DDBJ databases">
        <title>Two novel species belonging to the OM43/NOR5 clade.</title>
        <authorList>
            <person name="Park M."/>
        </authorList>
    </citation>
    <scope>NUCLEOTIDE SEQUENCE [LARGE SCALE GENOMIC DNA]</scope>
    <source>
        <strain evidence="3 4">IMCC45268</strain>
    </source>
</reference>
<evidence type="ECO:0000259" key="1">
    <source>
        <dbReference type="Pfam" id="PF00108"/>
    </source>
</evidence>
<proteinExistence type="predicted"/>
<feature type="domain" description="Thiolase N-terminal" evidence="1">
    <location>
        <begin position="7"/>
        <end position="233"/>
    </location>
</feature>
<dbReference type="SUPFAM" id="SSF53901">
    <property type="entry name" value="Thiolase-like"/>
    <property type="match status" value="2"/>
</dbReference>
<dbReference type="InterPro" id="IPR002155">
    <property type="entry name" value="Thiolase"/>
</dbReference>
<dbReference type="CDD" id="cd00829">
    <property type="entry name" value="SCP-x_thiolase"/>
    <property type="match status" value="1"/>
</dbReference>
<accession>A0ABZ0IDD6</accession>
<dbReference type="PANTHER" id="PTHR42870">
    <property type="entry name" value="ACETYL-COA C-ACETYLTRANSFERASE"/>
    <property type="match status" value="1"/>
</dbReference>
<evidence type="ECO:0000259" key="2">
    <source>
        <dbReference type="Pfam" id="PF22691"/>
    </source>
</evidence>
<dbReference type="Pfam" id="PF22691">
    <property type="entry name" value="Thiolase_C_1"/>
    <property type="match status" value="1"/>
</dbReference>
<dbReference type="InterPro" id="IPR020616">
    <property type="entry name" value="Thiolase_N"/>
</dbReference>
<dbReference type="RefSeq" id="WP_407328457.1">
    <property type="nucleotide sequence ID" value="NZ_CP136865.1"/>
</dbReference>
<protein>
    <submittedName>
        <fullName evidence="3">Acetyl-CoA acetyltransferase</fullName>
    </submittedName>
</protein>
<dbReference type="Proteomes" id="UP001626549">
    <property type="component" value="Chromosome"/>
</dbReference>
<name>A0ABZ0IDD6_9GAMM</name>